<comment type="caution">
    <text evidence="1">The sequence shown here is derived from an EMBL/GenBank/DDBJ whole genome shotgun (WGS) entry which is preliminary data.</text>
</comment>
<reference evidence="1 2" key="1">
    <citation type="submission" date="2014-04" db="EMBL/GenBank/DDBJ databases">
        <title>Characterization and application of a salt tolerant electro-active bacterium.</title>
        <authorList>
            <person name="Yang L."/>
            <person name="Wei S."/>
            <person name="Tay Q.X.M."/>
        </authorList>
    </citation>
    <scope>NUCLEOTIDE SEQUENCE [LARGE SCALE GENOMIC DNA]</scope>
    <source>
        <strain evidence="1 2">LY1</strain>
    </source>
</reference>
<dbReference type="RefSeq" id="WP_035079985.1">
    <property type="nucleotide sequence ID" value="NZ_JMIH01000052.1"/>
</dbReference>
<evidence type="ECO:0000313" key="1">
    <source>
        <dbReference type="EMBL" id="KEO71620.1"/>
    </source>
</evidence>
<keyword evidence="2" id="KW-1185">Reference proteome</keyword>
<protein>
    <recommendedName>
        <fullName evidence="3">Lipocalin-like domain-containing protein</fullName>
    </recommendedName>
</protein>
<dbReference type="EMBL" id="JMIH01000052">
    <property type="protein sequence ID" value="KEO71620.1"/>
    <property type="molecule type" value="Genomic_DNA"/>
</dbReference>
<gene>
    <name evidence="1" type="ORF">EL17_24040</name>
</gene>
<proteinExistence type="predicted"/>
<dbReference type="STRING" id="1048983.EL17_24040"/>
<evidence type="ECO:0008006" key="3">
    <source>
        <dbReference type="Google" id="ProtNLM"/>
    </source>
</evidence>
<organism evidence="1 2">
    <name type="scientific">Anditalea andensis</name>
    <dbReference type="NCBI Taxonomy" id="1048983"/>
    <lineage>
        <taxon>Bacteria</taxon>
        <taxon>Pseudomonadati</taxon>
        <taxon>Bacteroidota</taxon>
        <taxon>Cytophagia</taxon>
        <taxon>Cytophagales</taxon>
        <taxon>Cytophagaceae</taxon>
        <taxon>Anditalea</taxon>
    </lineage>
</organism>
<dbReference type="Proteomes" id="UP000027821">
    <property type="component" value="Unassembled WGS sequence"/>
</dbReference>
<evidence type="ECO:0000313" key="2">
    <source>
        <dbReference type="Proteomes" id="UP000027821"/>
    </source>
</evidence>
<name>A0A074KTR2_9BACT</name>
<dbReference type="AlphaFoldDB" id="A0A074KTR2"/>
<accession>A0A074KTR2</accession>
<sequence>MKSITIKFILTAIIIAIFSNVSNGQDINPGKWELNAEALQEEIGAVDMKRLAYLPEAKKLEMMKELSSRTFTFFKDGKFLAEWIFAGQNRQMRGKWREADGRLYIENETDTTTYLIEVSKEMNLVLVPDNSTGLLQKLFFIKSNQP</sequence>